<name>A0A8S9R2E8_BRACR</name>
<evidence type="ECO:0000259" key="2">
    <source>
        <dbReference type="Pfam" id="PF14111"/>
    </source>
</evidence>
<evidence type="ECO:0000313" key="3">
    <source>
        <dbReference type="EMBL" id="KAF3558983.1"/>
    </source>
</evidence>
<dbReference type="Proteomes" id="UP000712600">
    <property type="component" value="Unassembled WGS sequence"/>
</dbReference>
<feature type="region of interest" description="Disordered" evidence="1">
    <location>
        <begin position="386"/>
        <end position="431"/>
    </location>
</feature>
<feature type="compositionally biased region" description="Low complexity" evidence="1">
    <location>
        <begin position="410"/>
        <end position="423"/>
    </location>
</feature>
<evidence type="ECO:0000256" key="1">
    <source>
        <dbReference type="SAM" id="MobiDB-lite"/>
    </source>
</evidence>
<sequence>MSEGDGGNPTDEDSTPLRIPASASHAPPTQTPPPLRPLPGSNPLGSIHATVNRIWSSPKAGSKIDVQFIDKNTVLFRIDNNQMRSRVIGRKYWHISDVPLVVNEWSPESALNPPDLSAMPVWVDLKGVRNGLFSQKGLKCLTRAVGKFVKLHPNTERCTRLDIARVLAEIDLHQPLVENIVFKDKDGLQREIEVQFPWLPARCSICHGWGHKNTECKDTCIRMLRRSEDVGQETSLGTVPQEIVVVTTGVIGGTVPQETEVVTTGTDATGATGTNTTEATAATGGMLGLLKELEALPKDGSLQALNSSVSKDPEEVLRIMLTDPTTEVFPATEVGGWATVYGKSHNESETVEIENQSLEERFATVEDPIVVSPSRFSPLMGIEEEEVAEVEDEVEKGEIPEETGHPINRVSSAAKKSSSSVSHKSSKQKVV</sequence>
<dbReference type="InterPro" id="IPR040256">
    <property type="entry name" value="At4g02000-like"/>
</dbReference>
<feature type="region of interest" description="Disordered" evidence="1">
    <location>
        <begin position="1"/>
        <end position="43"/>
    </location>
</feature>
<reference evidence="3" key="1">
    <citation type="submission" date="2019-12" db="EMBL/GenBank/DDBJ databases">
        <title>Genome sequencing and annotation of Brassica cretica.</title>
        <authorList>
            <person name="Studholme D.J."/>
            <person name="Sarris P."/>
        </authorList>
    </citation>
    <scope>NUCLEOTIDE SEQUENCE</scope>
    <source>
        <strain evidence="3">PFS-109/04</strain>
        <tissue evidence="3">Leaf</tissue>
    </source>
</reference>
<dbReference type="AlphaFoldDB" id="A0A8S9R2E8"/>
<dbReference type="InterPro" id="IPR025558">
    <property type="entry name" value="DUF4283"/>
</dbReference>
<feature type="domain" description="DUF4283" evidence="2">
    <location>
        <begin position="39"/>
        <end position="112"/>
    </location>
</feature>
<dbReference type="PANTHER" id="PTHR31286">
    <property type="entry name" value="GLYCINE-RICH CELL WALL STRUCTURAL PROTEIN 1.8-LIKE"/>
    <property type="match status" value="1"/>
</dbReference>
<evidence type="ECO:0000313" key="4">
    <source>
        <dbReference type="Proteomes" id="UP000712600"/>
    </source>
</evidence>
<accession>A0A8S9R2E8</accession>
<feature type="compositionally biased region" description="Acidic residues" evidence="1">
    <location>
        <begin position="386"/>
        <end position="395"/>
    </location>
</feature>
<proteinExistence type="predicted"/>
<dbReference type="Pfam" id="PF14111">
    <property type="entry name" value="DUF4283"/>
    <property type="match status" value="1"/>
</dbReference>
<organism evidence="3 4">
    <name type="scientific">Brassica cretica</name>
    <name type="common">Mustard</name>
    <dbReference type="NCBI Taxonomy" id="69181"/>
    <lineage>
        <taxon>Eukaryota</taxon>
        <taxon>Viridiplantae</taxon>
        <taxon>Streptophyta</taxon>
        <taxon>Embryophyta</taxon>
        <taxon>Tracheophyta</taxon>
        <taxon>Spermatophyta</taxon>
        <taxon>Magnoliopsida</taxon>
        <taxon>eudicotyledons</taxon>
        <taxon>Gunneridae</taxon>
        <taxon>Pentapetalae</taxon>
        <taxon>rosids</taxon>
        <taxon>malvids</taxon>
        <taxon>Brassicales</taxon>
        <taxon>Brassicaceae</taxon>
        <taxon>Brassiceae</taxon>
        <taxon>Brassica</taxon>
    </lineage>
</organism>
<protein>
    <recommendedName>
        <fullName evidence="2">DUF4283 domain-containing protein</fullName>
    </recommendedName>
</protein>
<gene>
    <name evidence="3" type="ORF">F2Q69_00013355</name>
</gene>
<dbReference type="EMBL" id="QGKX02000996">
    <property type="protein sequence ID" value="KAF3558983.1"/>
    <property type="molecule type" value="Genomic_DNA"/>
</dbReference>
<dbReference type="PANTHER" id="PTHR31286:SF148">
    <property type="entry name" value="DUF4283 DOMAIN-CONTAINING PROTEIN"/>
    <property type="match status" value="1"/>
</dbReference>
<comment type="caution">
    <text evidence="3">The sequence shown here is derived from an EMBL/GenBank/DDBJ whole genome shotgun (WGS) entry which is preliminary data.</text>
</comment>